<evidence type="ECO:0000256" key="2">
    <source>
        <dbReference type="ARBA" id="ARBA00004123"/>
    </source>
</evidence>
<proteinExistence type="inferred from homology"/>
<feature type="compositionally biased region" description="Basic and acidic residues" evidence="25">
    <location>
        <begin position="87"/>
        <end position="96"/>
    </location>
</feature>
<evidence type="ECO:0000256" key="6">
    <source>
        <dbReference type="ARBA" id="ARBA00022499"/>
    </source>
</evidence>
<feature type="compositionally biased region" description="Basic and acidic residues" evidence="25">
    <location>
        <begin position="69"/>
        <end position="79"/>
    </location>
</feature>
<dbReference type="GO" id="GO:0005654">
    <property type="term" value="C:nucleoplasm"/>
    <property type="evidence" value="ECO:0007669"/>
    <property type="project" value="UniProtKB-ARBA"/>
</dbReference>
<evidence type="ECO:0000256" key="7">
    <source>
        <dbReference type="ARBA" id="ARBA00022553"/>
    </source>
</evidence>
<feature type="compositionally biased region" description="Low complexity" evidence="25">
    <location>
        <begin position="764"/>
        <end position="792"/>
    </location>
</feature>
<protein>
    <recommendedName>
        <fullName evidence="20">Zinc finger E-box-binding homeobox 2</fullName>
    </recommendedName>
    <alternativeName>
        <fullName evidence="21">Smad-interacting protein 1</fullName>
    </alternativeName>
    <alternativeName>
        <fullName evidence="22">Zinc finger homeobox protein 1b</fullName>
    </alternativeName>
</protein>
<dbReference type="GO" id="GO:0030177">
    <property type="term" value="P:positive regulation of Wnt signaling pathway"/>
    <property type="evidence" value="ECO:0007669"/>
    <property type="project" value="UniProtKB-ARBA"/>
</dbReference>
<feature type="region of interest" description="Disordered" evidence="25">
    <location>
        <begin position="1100"/>
        <end position="1173"/>
    </location>
</feature>
<sequence>MKHEIMADGPRCKRRKQANPRRKNALNYENVVETGSETEEDDKLPVSEEDPLINGTGSPASLTNPDASPRAESHGLLTKDEEDDEMRDSGVEHIWPDNDMLSASVDGADEMKDDFDTLGPDATLQTVGNGTVKSVDCTSEFEDFFAKRKLDDSDSHVVSIAEYLQRGDTAIIYPEAPEELSRLGTPEATGPEENDLPPGTPDAFAQLLTCPYCDRGYKRLTSLKEHIKYRHEKNEENFACPLCNYTFAYRTQLERHMATHKPARDQHQLLNQAAGNRKFKCTECGKAFKYKHHLKEHLRIHSGEKPYECSNCKKRFSHSGSYSSHISSKKCIGLIAVNGRMRGNMKTGSSPTSASSSPTNTAITQLRQKLENGKPLGLPEHNNHLNIKTEPLDFNDYKLNDGVARFWRFWAHLGIAGLESQLLCYPGLAGNNLSEVQRVLQIVDNTVCRQKLDCKLEELSKYKAYMKEPGTQVEEQKQALTQGDPQAGLPLVSHNGATKSIIDYTLEKVNEAKACLQSLTTDSKRQINNIKREKSNHMLEGGVDEKVQENNMFTPYACQYCKETFPGPIPLHQHERYLCKMNEEIKAVLQPSENMITNKPSIFMEKNAHLPSSMLAEKGLTGPLNPYRDHMSVLKAYFAMNMEPNSEELLKISIAVGLPQEFVKEWFDQRKMYQYGTTRTPPLEQRNNTDMVLGTNNHHTPPKDSMAARSPVSLLKPSDRIMSPSIAELHNNISNCDNSLRHLKNHQFSGSTKATGEKLDHSRSNTPSPLNLSSTSSKNSHSSSYTPNSLTSEDLQAEPLDLSLPRLMKEPKHALTVKSRPKVNSITIDASSVPSPREHFEEPLNLAYLKKDFSGSTNNGSLEKSTSPIFGINPFAAKPLYTSLPPQSAFPPATFMPPMQASIPGLRPYPGMDQMGFLPHMAYTYAAGAATFAEMQQRRKYQRKSGFQGDLLDGTPDYMSGLDDMTDPDSCLSRKKIKKTESGKRPHQCQICKKAFKHKHHLIEHSRLHSGEKPYQCDKCGKRFSHSGSYSQHMNHRYSYCKREAEEREAAEREAREKGHLEPTELLMSRAYLQGITPQGYPELPEREAILRHEGVNGGISREGRKEVDGAYAKMGRREDEFEEEEEESKSMDTDPDTLRDEEENGEHSMDDSSLDGKMETKSDHEDAMEDGM</sequence>
<evidence type="ECO:0000256" key="18">
    <source>
        <dbReference type="ARBA" id="ARBA00023242"/>
    </source>
</evidence>
<accession>A0A4Z2BP13</accession>
<comment type="function">
    <text evidence="19">Transcriptional inhibitor that binds to DNA sequence 5'-CACCT-3' in different promoters. Represses transcription of E-cadherin. Represses expression of MEOX2.</text>
</comment>
<dbReference type="GO" id="GO:0005694">
    <property type="term" value="C:chromosome"/>
    <property type="evidence" value="ECO:0007669"/>
    <property type="project" value="UniProtKB-SubCell"/>
</dbReference>
<keyword evidence="15 24" id="KW-0238">DNA-binding</keyword>
<keyword evidence="16 24" id="KW-0371">Homeobox</keyword>
<name>A0A4Z2BP13_9TELE</name>
<keyword evidence="8" id="KW-0479">Metal-binding</keyword>
<dbReference type="Gene3D" id="1.10.10.60">
    <property type="entry name" value="Homeodomain-like"/>
    <property type="match status" value="1"/>
</dbReference>
<dbReference type="Pfam" id="PF05605">
    <property type="entry name" value="zf-Di19"/>
    <property type="match status" value="1"/>
</dbReference>
<evidence type="ECO:0000256" key="11">
    <source>
        <dbReference type="ARBA" id="ARBA00022833"/>
    </source>
</evidence>
<dbReference type="EMBL" id="SWLE01000012">
    <property type="protein sequence ID" value="TNM94024.1"/>
    <property type="molecule type" value="Genomic_DNA"/>
</dbReference>
<evidence type="ECO:0000256" key="15">
    <source>
        <dbReference type="ARBA" id="ARBA00023125"/>
    </source>
</evidence>
<keyword evidence="14" id="KW-0805">Transcription regulation</keyword>
<evidence type="ECO:0000256" key="25">
    <source>
        <dbReference type="SAM" id="MobiDB-lite"/>
    </source>
</evidence>
<keyword evidence="11" id="KW-0862">Zinc</keyword>
<dbReference type="PROSITE" id="PS50071">
    <property type="entry name" value="HOMEOBOX_2"/>
    <property type="match status" value="1"/>
</dbReference>
<dbReference type="InterPro" id="IPR008598">
    <property type="entry name" value="Di19_Zn-bd"/>
</dbReference>
<evidence type="ECO:0000256" key="24">
    <source>
        <dbReference type="PROSITE-ProRule" id="PRU00108"/>
    </source>
</evidence>
<dbReference type="GO" id="GO:0048023">
    <property type="term" value="P:positive regulation of melanin biosynthetic process"/>
    <property type="evidence" value="ECO:0007669"/>
    <property type="project" value="UniProtKB-ARBA"/>
</dbReference>
<evidence type="ECO:0000256" key="3">
    <source>
        <dbReference type="ARBA" id="ARBA00004286"/>
    </source>
</evidence>
<gene>
    <name evidence="28" type="ORF">fugu_002200</name>
</gene>
<dbReference type="SUPFAM" id="SSF57667">
    <property type="entry name" value="beta-beta-alpha zinc fingers"/>
    <property type="match status" value="3"/>
</dbReference>
<dbReference type="PROSITE" id="PS50157">
    <property type="entry name" value="ZINC_FINGER_C2H2_2"/>
    <property type="match status" value="5"/>
</dbReference>
<dbReference type="InterPro" id="IPR013087">
    <property type="entry name" value="Znf_C2H2_type"/>
</dbReference>
<feature type="compositionally biased region" description="Acidic residues" evidence="25">
    <location>
        <begin position="36"/>
        <end position="51"/>
    </location>
</feature>
<keyword evidence="9" id="KW-0677">Repeat</keyword>
<dbReference type="GO" id="GO:0045944">
    <property type="term" value="P:positive regulation of transcription by RNA polymerase II"/>
    <property type="evidence" value="ECO:0007669"/>
    <property type="project" value="UniProtKB-ARBA"/>
</dbReference>
<dbReference type="GO" id="GO:0000122">
    <property type="term" value="P:negative regulation of transcription by RNA polymerase II"/>
    <property type="evidence" value="ECO:0007669"/>
    <property type="project" value="UniProtKB-ARBA"/>
</dbReference>
<dbReference type="Proteomes" id="UP000516260">
    <property type="component" value="Chromosome 2"/>
</dbReference>
<reference evidence="28 29" key="1">
    <citation type="submission" date="2019-04" db="EMBL/GenBank/DDBJ databases">
        <title>The sequence and de novo assembly of Takifugu bimaculatus genome using PacBio and Hi-C technologies.</title>
        <authorList>
            <person name="Xu P."/>
            <person name="Liu B."/>
            <person name="Zhou Z."/>
        </authorList>
    </citation>
    <scope>NUCLEOTIDE SEQUENCE [LARGE SCALE GENOMIC DNA]</scope>
    <source>
        <strain evidence="28">TB-2018</strain>
        <tissue evidence="28">Muscle</tissue>
    </source>
</reference>
<evidence type="ECO:0000256" key="16">
    <source>
        <dbReference type="ARBA" id="ARBA00023155"/>
    </source>
</evidence>
<dbReference type="GO" id="GO:0000981">
    <property type="term" value="F:DNA-binding transcription factor activity, RNA polymerase II-specific"/>
    <property type="evidence" value="ECO:0007669"/>
    <property type="project" value="TreeGrafter"/>
</dbReference>
<comment type="subcellular location">
    <subcellularLocation>
        <location evidence="3">Chromosome</location>
    </subcellularLocation>
    <subcellularLocation>
        <location evidence="2 24">Nucleus</location>
    </subcellularLocation>
</comment>
<feature type="compositionally biased region" description="Basic residues" evidence="25">
    <location>
        <begin position="12"/>
        <end position="24"/>
    </location>
</feature>
<keyword evidence="12" id="KW-0832">Ubl conjugation</keyword>
<dbReference type="FunFam" id="3.30.160.60:FF:000082">
    <property type="entry name" value="Putative zinc finger E-box-binding homeobox 2"/>
    <property type="match status" value="1"/>
</dbReference>
<evidence type="ECO:0000256" key="17">
    <source>
        <dbReference type="ARBA" id="ARBA00023163"/>
    </source>
</evidence>
<feature type="domain" description="Homeobox" evidence="26">
    <location>
        <begin position="628"/>
        <end position="677"/>
    </location>
</feature>
<dbReference type="GO" id="GO:0008270">
    <property type="term" value="F:zinc ion binding"/>
    <property type="evidence" value="ECO:0007669"/>
    <property type="project" value="UniProtKB-KW"/>
</dbReference>
<dbReference type="PANTHER" id="PTHR24391">
    <property type="entry name" value="HISTONE H4 TRANSCRIPTION FACTOR-RELATED"/>
    <property type="match status" value="1"/>
</dbReference>
<keyword evidence="5" id="KW-0158">Chromosome</keyword>
<dbReference type="PANTHER" id="PTHR24391:SF11">
    <property type="entry name" value="ZINC FINGER E-BOX-BINDING HOMEOBOX 2"/>
    <property type="match status" value="1"/>
</dbReference>
<feature type="domain" description="C2H2-type" evidence="27">
    <location>
        <begin position="208"/>
        <end position="236"/>
    </location>
</feature>
<evidence type="ECO:0000259" key="26">
    <source>
        <dbReference type="PROSITE" id="PS50071"/>
    </source>
</evidence>
<evidence type="ECO:0000256" key="21">
    <source>
        <dbReference type="ARBA" id="ARBA00080819"/>
    </source>
</evidence>
<dbReference type="InterPro" id="IPR051574">
    <property type="entry name" value="ZnF_E-box_Homeobox"/>
</dbReference>
<dbReference type="SUPFAM" id="SSF46689">
    <property type="entry name" value="Homeodomain-like"/>
    <property type="match status" value="1"/>
</dbReference>
<feature type="domain" description="C2H2-type" evidence="27">
    <location>
        <begin position="238"/>
        <end position="265"/>
    </location>
</feature>
<evidence type="ECO:0000256" key="9">
    <source>
        <dbReference type="ARBA" id="ARBA00022737"/>
    </source>
</evidence>
<evidence type="ECO:0000313" key="29">
    <source>
        <dbReference type="Proteomes" id="UP000516260"/>
    </source>
</evidence>
<dbReference type="SMART" id="SM00389">
    <property type="entry name" value="HOX"/>
    <property type="match status" value="1"/>
</dbReference>
<keyword evidence="18 24" id="KW-0539">Nucleus</keyword>
<dbReference type="GO" id="GO:0000978">
    <property type="term" value="F:RNA polymerase II cis-regulatory region sequence-specific DNA binding"/>
    <property type="evidence" value="ECO:0007669"/>
    <property type="project" value="TreeGrafter"/>
</dbReference>
<evidence type="ECO:0000256" key="12">
    <source>
        <dbReference type="ARBA" id="ARBA00022843"/>
    </source>
</evidence>
<dbReference type="AlphaFoldDB" id="A0A4Z2BP13"/>
<comment type="function">
    <text evidence="1">Sequence-specific transcription factor which is part of a developmental regulatory system that provides cells with specific positional identities on the anterior-posterior axis.</text>
</comment>
<evidence type="ECO:0000256" key="8">
    <source>
        <dbReference type="ARBA" id="ARBA00022723"/>
    </source>
</evidence>
<dbReference type="InterPro" id="IPR009057">
    <property type="entry name" value="Homeodomain-like_sf"/>
</dbReference>
<evidence type="ECO:0000313" key="28">
    <source>
        <dbReference type="EMBL" id="TNM94024.1"/>
    </source>
</evidence>
<dbReference type="FunFam" id="3.30.160.60:FF:000013">
    <property type="entry name" value="Putative zinc finger E-box-binding homeobox 2"/>
    <property type="match status" value="2"/>
</dbReference>
<evidence type="ECO:0000256" key="10">
    <source>
        <dbReference type="ARBA" id="ARBA00022771"/>
    </source>
</evidence>
<comment type="caution">
    <text evidence="28">The sequence shown here is derived from an EMBL/GenBank/DDBJ whole genome shotgun (WGS) entry which is preliminary data.</text>
</comment>
<feature type="DNA-binding region" description="Homeobox" evidence="24">
    <location>
        <begin position="630"/>
        <end position="678"/>
    </location>
</feature>
<feature type="compositionally biased region" description="Basic and acidic residues" evidence="25">
    <location>
        <begin position="1146"/>
        <end position="1166"/>
    </location>
</feature>
<dbReference type="SMART" id="SM00355">
    <property type="entry name" value="ZnF_C2H2"/>
    <property type="match status" value="7"/>
</dbReference>
<keyword evidence="10 23" id="KW-0863">Zinc-finger</keyword>
<dbReference type="FunFam" id="1.10.10.60:FF:000105">
    <property type="entry name" value="Zinc finger E-box binding homeobox 2"/>
    <property type="match status" value="1"/>
</dbReference>
<dbReference type="FunFam" id="3.30.160.60:FF:000145">
    <property type="entry name" value="Zinc finger protein 574"/>
    <property type="match status" value="1"/>
</dbReference>
<feature type="domain" description="C2H2-type" evidence="27">
    <location>
        <begin position="279"/>
        <end position="306"/>
    </location>
</feature>
<feature type="compositionally biased region" description="Basic and acidic residues" evidence="25">
    <location>
        <begin position="1129"/>
        <end position="1139"/>
    </location>
</feature>
<keyword evidence="6" id="KW-1017">Isopeptide bond</keyword>
<evidence type="ECO:0000256" key="13">
    <source>
        <dbReference type="ARBA" id="ARBA00022990"/>
    </source>
</evidence>
<feature type="compositionally biased region" description="Polar residues" evidence="25">
    <location>
        <begin position="55"/>
        <end position="66"/>
    </location>
</feature>
<keyword evidence="29" id="KW-1185">Reference proteome</keyword>
<dbReference type="FunFam" id="3.30.160.60:FF:001674">
    <property type="entry name" value="Putative zinc finger E-box-binding homeobox 2"/>
    <property type="match status" value="1"/>
</dbReference>
<organism evidence="28 29">
    <name type="scientific">Takifugu bimaculatus</name>
    <dbReference type="NCBI Taxonomy" id="433685"/>
    <lineage>
        <taxon>Eukaryota</taxon>
        <taxon>Metazoa</taxon>
        <taxon>Chordata</taxon>
        <taxon>Craniata</taxon>
        <taxon>Vertebrata</taxon>
        <taxon>Euteleostomi</taxon>
        <taxon>Actinopterygii</taxon>
        <taxon>Neopterygii</taxon>
        <taxon>Teleostei</taxon>
        <taxon>Neoteleostei</taxon>
        <taxon>Acanthomorphata</taxon>
        <taxon>Eupercaria</taxon>
        <taxon>Tetraodontiformes</taxon>
        <taxon>Tetradontoidea</taxon>
        <taxon>Tetraodontidae</taxon>
        <taxon>Takifugu</taxon>
    </lineage>
</organism>
<feature type="domain" description="C2H2-type" evidence="27">
    <location>
        <begin position="1015"/>
        <end position="1043"/>
    </location>
</feature>
<feature type="region of interest" description="Disordered" evidence="25">
    <location>
        <begin position="750"/>
        <end position="794"/>
    </location>
</feature>
<evidence type="ECO:0000256" key="4">
    <source>
        <dbReference type="ARBA" id="ARBA00009867"/>
    </source>
</evidence>
<evidence type="ECO:0000256" key="1">
    <source>
        <dbReference type="ARBA" id="ARBA00003263"/>
    </source>
</evidence>
<dbReference type="Gene3D" id="3.30.160.60">
    <property type="entry name" value="Classic Zinc Finger"/>
    <property type="match status" value="5"/>
</dbReference>
<evidence type="ECO:0000256" key="19">
    <source>
        <dbReference type="ARBA" id="ARBA00058733"/>
    </source>
</evidence>
<evidence type="ECO:0000256" key="23">
    <source>
        <dbReference type="PROSITE-ProRule" id="PRU00042"/>
    </source>
</evidence>
<dbReference type="PROSITE" id="PS00028">
    <property type="entry name" value="ZINC_FINGER_C2H2_1"/>
    <property type="match status" value="4"/>
</dbReference>
<evidence type="ECO:0000256" key="22">
    <source>
        <dbReference type="ARBA" id="ARBA00082894"/>
    </source>
</evidence>
<keyword evidence="13" id="KW-0007">Acetylation</keyword>
<dbReference type="InterPro" id="IPR036236">
    <property type="entry name" value="Znf_C2H2_sf"/>
</dbReference>
<evidence type="ECO:0000256" key="20">
    <source>
        <dbReference type="ARBA" id="ARBA00067197"/>
    </source>
</evidence>
<keyword evidence="17" id="KW-0804">Transcription</keyword>
<comment type="similarity">
    <text evidence="4">Belongs to the delta-EF1/ZFH-1 C2H2-type zinc-finger family.</text>
</comment>
<dbReference type="Pfam" id="PF00096">
    <property type="entry name" value="zf-C2H2"/>
    <property type="match status" value="2"/>
</dbReference>
<feature type="region of interest" description="Disordered" evidence="25">
    <location>
        <begin position="1"/>
        <end position="104"/>
    </location>
</feature>
<evidence type="ECO:0000256" key="14">
    <source>
        <dbReference type="ARBA" id="ARBA00023015"/>
    </source>
</evidence>
<feature type="domain" description="C2H2-type" evidence="27">
    <location>
        <begin position="987"/>
        <end position="1014"/>
    </location>
</feature>
<evidence type="ECO:0000259" key="27">
    <source>
        <dbReference type="PROSITE" id="PS50157"/>
    </source>
</evidence>
<dbReference type="InterPro" id="IPR001356">
    <property type="entry name" value="HD"/>
</dbReference>
<keyword evidence="7" id="KW-0597">Phosphoprotein</keyword>
<evidence type="ECO:0000256" key="5">
    <source>
        <dbReference type="ARBA" id="ARBA00022454"/>
    </source>
</evidence>